<sequence length="350" mass="37518">MKLKNTLGVIIGSVVAASSFSVLAQGQGAVEVEAFAKHYDTDDSSRDIENDDAELYGASIGYFLTDDVELALSYGTYHDVSTKDRVNGQHKNIKGEQTSIDAIYHFGSPGVGLRPYVSSGVAYQSIGQAKPGRDQSTFINVGTGLKYYFTDMLYARAGVDGMYNIDEGYTEWQGGVGVGLNFGGSAGKKQPAPEPVAAVCADVDSDGVCDNVDRCPDTPANTTVDAEGCTAVAEVVRVELDVKFDFDKSKVKEESYADIKNLADFMNQYPQTTTTVEGHTDSVGPDAYNKKLSERRANAVRDVLVNQYGVSGSRVDSVGYGESRPVADNATESGRAINRRVEAEVEAQAK</sequence>
<evidence type="ECO:0000256" key="11">
    <source>
        <dbReference type="SAM" id="SignalP"/>
    </source>
</evidence>
<feature type="domain" description="OmpA-like" evidence="12">
    <location>
        <begin position="231"/>
        <end position="349"/>
    </location>
</feature>
<dbReference type="PRINTS" id="PR01021">
    <property type="entry name" value="OMPADOMAIN"/>
</dbReference>
<evidence type="ECO:0000256" key="10">
    <source>
        <dbReference type="SAM" id="MobiDB-lite"/>
    </source>
</evidence>
<feature type="region of interest" description="Disordered" evidence="10">
    <location>
        <begin position="316"/>
        <end position="335"/>
    </location>
</feature>
<dbReference type="AlphaFoldDB" id="A0A1H8ZJG7"/>
<dbReference type="Gene3D" id="2.40.160.20">
    <property type="match status" value="1"/>
</dbReference>
<dbReference type="PANTHER" id="PTHR30329">
    <property type="entry name" value="STATOR ELEMENT OF FLAGELLAR MOTOR COMPLEX"/>
    <property type="match status" value="1"/>
</dbReference>
<feature type="signal peptide" evidence="11">
    <location>
        <begin position="1"/>
        <end position="24"/>
    </location>
</feature>
<keyword evidence="5" id="KW-0406">Ion transport</keyword>
<keyword evidence="11" id="KW-0732">Signal</keyword>
<keyword evidence="2" id="KW-0813">Transport</keyword>
<dbReference type="CDD" id="cd07185">
    <property type="entry name" value="OmpA_C-like"/>
    <property type="match status" value="1"/>
</dbReference>
<feature type="chain" id="PRO_5011697843" evidence="11">
    <location>
        <begin position="25"/>
        <end position="350"/>
    </location>
</feature>
<dbReference type="InterPro" id="IPR036737">
    <property type="entry name" value="OmpA-like_sf"/>
</dbReference>
<evidence type="ECO:0000259" key="12">
    <source>
        <dbReference type="PROSITE" id="PS51123"/>
    </source>
</evidence>
<dbReference type="InterPro" id="IPR011250">
    <property type="entry name" value="OMP/PagP_B-barrel"/>
</dbReference>
<accession>A0A1H8ZJG7</accession>
<dbReference type="InterPro" id="IPR006664">
    <property type="entry name" value="OMP_bac"/>
</dbReference>
<dbReference type="PROSITE" id="PS51123">
    <property type="entry name" value="OMPA_2"/>
    <property type="match status" value="1"/>
</dbReference>
<keyword evidence="7 9" id="KW-0472">Membrane</keyword>
<evidence type="ECO:0000256" key="6">
    <source>
        <dbReference type="ARBA" id="ARBA00023114"/>
    </source>
</evidence>
<keyword evidence="8" id="KW-0998">Cell outer membrane</keyword>
<dbReference type="PROSITE" id="PS01068">
    <property type="entry name" value="OMPA_1"/>
    <property type="match status" value="1"/>
</dbReference>
<dbReference type="GO" id="GO:0006811">
    <property type="term" value="P:monoatomic ion transport"/>
    <property type="evidence" value="ECO:0007669"/>
    <property type="project" value="UniProtKB-KW"/>
</dbReference>
<evidence type="ECO:0000256" key="9">
    <source>
        <dbReference type="PROSITE-ProRule" id="PRU00473"/>
    </source>
</evidence>
<evidence type="ECO:0000256" key="8">
    <source>
        <dbReference type="ARBA" id="ARBA00023237"/>
    </source>
</evidence>
<evidence type="ECO:0000256" key="3">
    <source>
        <dbReference type="ARBA" id="ARBA00022452"/>
    </source>
</evidence>
<dbReference type="Proteomes" id="UP000199267">
    <property type="component" value="Unassembled WGS sequence"/>
</dbReference>
<dbReference type="Gene3D" id="3.30.1330.60">
    <property type="entry name" value="OmpA-like domain"/>
    <property type="match status" value="1"/>
</dbReference>
<dbReference type="InterPro" id="IPR008722">
    <property type="entry name" value="OprF_membrane_N"/>
</dbReference>
<evidence type="ECO:0000256" key="4">
    <source>
        <dbReference type="ARBA" id="ARBA00022692"/>
    </source>
</evidence>
<evidence type="ECO:0000256" key="1">
    <source>
        <dbReference type="ARBA" id="ARBA00004571"/>
    </source>
</evidence>
<dbReference type="SUPFAM" id="SSF103088">
    <property type="entry name" value="OmpA-like"/>
    <property type="match status" value="1"/>
</dbReference>
<dbReference type="EMBL" id="FOFJ01000002">
    <property type="protein sequence ID" value="SEP64616.1"/>
    <property type="molecule type" value="Genomic_DNA"/>
</dbReference>
<keyword evidence="3" id="KW-1134">Transmembrane beta strand</keyword>
<dbReference type="GO" id="GO:0009279">
    <property type="term" value="C:cell outer membrane"/>
    <property type="evidence" value="ECO:0007669"/>
    <property type="project" value="UniProtKB-SubCell"/>
</dbReference>
<organism evidence="13 14">
    <name type="scientific">Azotobacter beijerinckii</name>
    <dbReference type="NCBI Taxonomy" id="170623"/>
    <lineage>
        <taxon>Bacteria</taxon>
        <taxon>Pseudomonadati</taxon>
        <taxon>Pseudomonadota</taxon>
        <taxon>Gammaproteobacteria</taxon>
        <taxon>Pseudomonadales</taxon>
        <taxon>Pseudomonadaceae</taxon>
        <taxon>Azotobacter</taxon>
    </lineage>
</organism>
<evidence type="ECO:0000256" key="5">
    <source>
        <dbReference type="ARBA" id="ARBA00023065"/>
    </source>
</evidence>
<gene>
    <name evidence="13" type="ORF">SAMN04244573_00197</name>
</gene>
<evidence type="ECO:0000313" key="13">
    <source>
        <dbReference type="EMBL" id="SEP64616.1"/>
    </source>
</evidence>
<dbReference type="SUPFAM" id="SSF103647">
    <property type="entry name" value="TSP type-3 repeat"/>
    <property type="match status" value="1"/>
</dbReference>
<dbReference type="PANTHER" id="PTHR30329:SF21">
    <property type="entry name" value="LIPOPROTEIN YIAD-RELATED"/>
    <property type="match status" value="1"/>
</dbReference>
<dbReference type="GO" id="GO:0005509">
    <property type="term" value="F:calcium ion binding"/>
    <property type="evidence" value="ECO:0007669"/>
    <property type="project" value="InterPro"/>
</dbReference>
<keyword evidence="4" id="KW-0812">Transmembrane</keyword>
<evidence type="ECO:0000256" key="7">
    <source>
        <dbReference type="ARBA" id="ARBA00023136"/>
    </source>
</evidence>
<dbReference type="GO" id="GO:0015288">
    <property type="term" value="F:porin activity"/>
    <property type="evidence" value="ECO:0007669"/>
    <property type="project" value="UniProtKB-KW"/>
</dbReference>
<evidence type="ECO:0000256" key="2">
    <source>
        <dbReference type="ARBA" id="ARBA00022448"/>
    </source>
</evidence>
<keyword evidence="6" id="KW-0626">Porin</keyword>
<name>A0A1H8ZJG7_9GAMM</name>
<dbReference type="InterPro" id="IPR028974">
    <property type="entry name" value="TSP_type-3_rpt"/>
</dbReference>
<dbReference type="RefSeq" id="WP_090618858.1">
    <property type="nucleotide sequence ID" value="NZ_FOFJ01000002.1"/>
</dbReference>
<evidence type="ECO:0000313" key="14">
    <source>
        <dbReference type="Proteomes" id="UP000199267"/>
    </source>
</evidence>
<comment type="subcellular location">
    <subcellularLocation>
        <location evidence="1">Cell outer membrane</location>
        <topology evidence="1">Multi-pass membrane protein</topology>
    </subcellularLocation>
</comment>
<dbReference type="InterPro" id="IPR006665">
    <property type="entry name" value="OmpA-like"/>
</dbReference>
<protein>
    <submittedName>
        <fullName evidence="13">OmpA-OmpF porin, OOP family</fullName>
    </submittedName>
</protein>
<dbReference type="InterPro" id="IPR006690">
    <property type="entry name" value="OMPA-like_CS"/>
</dbReference>
<dbReference type="Pfam" id="PF05736">
    <property type="entry name" value="OprF"/>
    <property type="match status" value="1"/>
</dbReference>
<dbReference type="Pfam" id="PF00691">
    <property type="entry name" value="OmpA"/>
    <property type="match status" value="1"/>
</dbReference>
<proteinExistence type="predicted"/>
<dbReference type="SUPFAM" id="SSF56925">
    <property type="entry name" value="OMPA-like"/>
    <property type="match status" value="1"/>
</dbReference>
<dbReference type="GO" id="GO:0046930">
    <property type="term" value="C:pore complex"/>
    <property type="evidence" value="ECO:0007669"/>
    <property type="project" value="UniProtKB-KW"/>
</dbReference>
<dbReference type="InterPro" id="IPR050330">
    <property type="entry name" value="Bact_OuterMem_StrucFunc"/>
</dbReference>
<reference evidence="13 14" key="1">
    <citation type="submission" date="2016-10" db="EMBL/GenBank/DDBJ databases">
        <authorList>
            <person name="de Groot N.N."/>
        </authorList>
    </citation>
    <scope>NUCLEOTIDE SEQUENCE [LARGE SCALE GENOMIC DNA]</scope>
    <source>
        <strain evidence="13 14">DSM 378</strain>
    </source>
</reference>